<dbReference type="PROSITE" id="PS00523">
    <property type="entry name" value="SULFATASE_1"/>
    <property type="match status" value="2"/>
</dbReference>
<name>A0ABT7PFQ3_9BACT</name>
<dbReference type="InterPro" id="IPR050738">
    <property type="entry name" value="Sulfatase"/>
</dbReference>
<feature type="domain" description="Sulfatase N-terminal" evidence="6">
    <location>
        <begin position="29"/>
        <end position="387"/>
    </location>
</feature>
<comment type="similarity">
    <text evidence="1">Belongs to the sulfatase family.</text>
</comment>
<organism evidence="7 8">
    <name type="scientific">Roseiconus lacunae</name>
    <dbReference type="NCBI Taxonomy" id="2605694"/>
    <lineage>
        <taxon>Bacteria</taxon>
        <taxon>Pseudomonadati</taxon>
        <taxon>Planctomycetota</taxon>
        <taxon>Planctomycetia</taxon>
        <taxon>Pirellulales</taxon>
        <taxon>Pirellulaceae</taxon>
        <taxon>Roseiconus</taxon>
    </lineage>
</organism>
<evidence type="ECO:0000256" key="1">
    <source>
        <dbReference type="ARBA" id="ARBA00008779"/>
    </source>
</evidence>
<dbReference type="CDD" id="cd16026">
    <property type="entry name" value="GALNS_like"/>
    <property type="match status" value="1"/>
</dbReference>
<keyword evidence="4" id="KW-0106">Calcium</keyword>
<keyword evidence="8" id="KW-1185">Reference proteome</keyword>
<evidence type="ECO:0000259" key="6">
    <source>
        <dbReference type="Pfam" id="PF00884"/>
    </source>
</evidence>
<feature type="region of interest" description="Disordered" evidence="5">
    <location>
        <begin position="1022"/>
        <end position="1044"/>
    </location>
</feature>
<keyword evidence="3" id="KW-0378">Hydrolase</keyword>
<proteinExistence type="inferred from homology"/>
<sequence length="1199" mass="131446">MNKKIVFAITAFFIYLAPTPHCQSADGPPNVVLIFADDLGYGDLGCYGATKVQTPNIDALAADGRRFTDAHSVSAVCTPSRYALLTGQYPVRANDGRGVWGPAPITSKLIVDTNKTTIADVFKKAGYETGVIGKWHLGFGEGTNKWQEPLRPGPQDLGFDYYFGMPVVNSAPPYVYVENDRVVGRDSDDPLVLLGRNAKGITPITPIPPEAAQRSPNQFGGAKKAHALFNDYQVGTTLAKKSVEWISEHKDKPFFLYLATTNIHHPFTPAKQFQGTSGCGLYGDFIHELDWIVGEVMTCLEENGVADNTLVIFTSDNGGMFNLGGQAAFKAGHRQNGDLLGFKFGVWEGGHRVPMIVRWPGRVKAGTTSDQLIGNVDMLATFAALTGQKIGKAQQADSVNMLPAFVDEPEEQIRDHLVLAPHKGTHLSVRKGKWMYIPNQGSGGFGGKKPGDHTFAGPAAATFVGSVNSDIEDGKIKQDAPPAQLYDLEADVNETQNVHDENPEVVKELKALLALYRSGIRQNSPKQGKQKRRTSGEVHYKPAKKTPAIPSNSSASFDFESGTLAPWRIIEGEFGHIIGSRDRFFHNQLEYNKQGEHYLTTLEASADAEKGSDPQTGIVVSPLFIPEPGKMTFRVGGGDGPNTYAALCTADGEEVQFARGIRDQVMQQCEWDLSPYAGKKIFIKIVDNATGGWGHITADDFQFDGKVFDEYPTASSGIRQNSKSKSPELKGTSGEVHYSKTEGVLSFKPNFVVIFTDDQGYGDLSCYEADHVSTPRIDQMAKEGSRLTSFYVAAPVCTPSRAGLMTGCYPKRVGMATGSNFGVLLAGDTKGLNPEEMTIAEVLKSAGYKTGMFGKWHLGDQPDFLPTRQGFDEFFGLPYSHDIHPFHPRQDRFNFPPLPVLDGDTVIEMDPDADYLTKRITERAVSFIELNKDVPFFLYVPHPIPHAPLHVSPPFMEGVADEVVSKLKDEVGKIDYRTRDELFRQAIAEIDWSVGTILDTLKANGLDEKTLVIFTSDNGPPKNTLHASPGPLRGHKGTTFEGGMREPTVIRWPGMIPAGHDNNELMTTMDLLPTFAKLAGAELPTDRIIDGKDIWPTLVGQSPTPHEAFFYHQGNSLTAVRSGKWKLHTNKGRPMQLYNLDDDIGETNNVIEAHPEVVKQLNNHLHEFANDIANNSRPAAFAENPRPLSKGAVHHELNR</sequence>
<protein>
    <submittedName>
        <fullName evidence="7">Sulfatase-like hydrolase/transferase</fullName>
    </submittedName>
</protein>
<evidence type="ECO:0000256" key="4">
    <source>
        <dbReference type="ARBA" id="ARBA00022837"/>
    </source>
</evidence>
<feature type="domain" description="Sulfatase N-terminal" evidence="6">
    <location>
        <begin position="749"/>
        <end position="1081"/>
    </location>
</feature>
<dbReference type="InterPro" id="IPR024607">
    <property type="entry name" value="Sulfatase_CS"/>
</dbReference>
<gene>
    <name evidence="7" type="ORF">QTN89_07815</name>
</gene>
<dbReference type="PANTHER" id="PTHR42693:SF53">
    <property type="entry name" value="ENDO-4-O-SULFATASE"/>
    <property type="match status" value="1"/>
</dbReference>
<dbReference type="SUPFAM" id="SSF53649">
    <property type="entry name" value="Alkaline phosphatase-like"/>
    <property type="match status" value="2"/>
</dbReference>
<feature type="region of interest" description="Disordered" evidence="5">
    <location>
        <begin position="520"/>
        <end position="554"/>
    </location>
</feature>
<reference evidence="7 8" key="1">
    <citation type="submission" date="2023-06" db="EMBL/GenBank/DDBJ databases">
        <title>Roseiconus lacunae JC819 isolated from Gulf of Mannar region, Tamil Nadu.</title>
        <authorList>
            <person name="Pk S."/>
            <person name="Ch S."/>
            <person name="Ch V.R."/>
        </authorList>
    </citation>
    <scope>NUCLEOTIDE SEQUENCE [LARGE SCALE GENOMIC DNA]</scope>
    <source>
        <strain evidence="7 8">JC819</strain>
    </source>
</reference>
<dbReference type="PANTHER" id="PTHR42693">
    <property type="entry name" value="ARYLSULFATASE FAMILY MEMBER"/>
    <property type="match status" value="1"/>
</dbReference>
<evidence type="ECO:0000256" key="2">
    <source>
        <dbReference type="ARBA" id="ARBA00022723"/>
    </source>
</evidence>
<accession>A0ABT7PFQ3</accession>
<evidence type="ECO:0000313" key="8">
    <source>
        <dbReference type="Proteomes" id="UP001239462"/>
    </source>
</evidence>
<feature type="compositionally biased region" description="Polar residues" evidence="5">
    <location>
        <begin position="714"/>
        <end position="724"/>
    </location>
</feature>
<dbReference type="PROSITE" id="PS00149">
    <property type="entry name" value="SULFATASE_2"/>
    <property type="match status" value="1"/>
</dbReference>
<evidence type="ECO:0000313" key="7">
    <source>
        <dbReference type="EMBL" id="MDM4015329.1"/>
    </source>
</evidence>
<dbReference type="RefSeq" id="WP_289162818.1">
    <property type="nucleotide sequence ID" value="NZ_JASZZN010000005.1"/>
</dbReference>
<feature type="region of interest" description="Disordered" evidence="5">
    <location>
        <begin position="714"/>
        <end position="734"/>
    </location>
</feature>
<evidence type="ECO:0000256" key="5">
    <source>
        <dbReference type="SAM" id="MobiDB-lite"/>
    </source>
</evidence>
<dbReference type="EMBL" id="JASZZN010000005">
    <property type="protein sequence ID" value="MDM4015329.1"/>
    <property type="molecule type" value="Genomic_DNA"/>
</dbReference>
<evidence type="ECO:0000256" key="3">
    <source>
        <dbReference type="ARBA" id="ARBA00022801"/>
    </source>
</evidence>
<dbReference type="Gene3D" id="3.30.1120.10">
    <property type="match status" value="2"/>
</dbReference>
<dbReference type="Proteomes" id="UP001239462">
    <property type="component" value="Unassembled WGS sequence"/>
</dbReference>
<dbReference type="Pfam" id="PF00884">
    <property type="entry name" value="Sulfatase"/>
    <property type="match status" value="2"/>
</dbReference>
<dbReference type="InterPro" id="IPR017850">
    <property type="entry name" value="Alkaline_phosphatase_core_sf"/>
</dbReference>
<keyword evidence="2" id="KW-0479">Metal-binding</keyword>
<dbReference type="CDD" id="cd16143">
    <property type="entry name" value="ARS_like"/>
    <property type="match status" value="1"/>
</dbReference>
<comment type="caution">
    <text evidence="7">The sequence shown here is derived from an EMBL/GenBank/DDBJ whole genome shotgun (WGS) entry which is preliminary data.</text>
</comment>
<dbReference type="Gene3D" id="3.40.720.10">
    <property type="entry name" value="Alkaline Phosphatase, subunit A"/>
    <property type="match status" value="2"/>
</dbReference>
<dbReference type="InterPro" id="IPR000917">
    <property type="entry name" value="Sulfatase_N"/>
</dbReference>